<feature type="region of interest" description="Disordered" evidence="1">
    <location>
        <begin position="146"/>
        <end position="216"/>
    </location>
</feature>
<proteinExistence type="predicted"/>
<dbReference type="GlyGen" id="A0A8V1A957">
    <property type="glycosylation" value="1 site"/>
</dbReference>
<reference evidence="2" key="2">
    <citation type="submission" date="2025-08" db="UniProtKB">
        <authorList>
            <consortium name="Ensembl"/>
        </authorList>
    </citation>
    <scope>IDENTIFICATION</scope>
    <source>
        <strain evidence="2">broiler</strain>
    </source>
</reference>
<sequence length="231" mass="24144">MGLSAGFPRDPSPFTMIVTPWQEAAGATSCRRDGMGHQRARCKDPQPYLQRMLDGTGEEAQRAQWEAPIRGVAAWLQLLAQGGHHGQHVALCPLSHPHVSLTEQKLPVQVGACDSVHVGDGDVPARPRCQPHHGKVLQQLAADGAGSHLRGTAAAAQRPSCATPPPARCSPRSTSGGPAPPGSRPRTRQSARRSGTPSAGRGVAVSGGGHSVARWPRFLSAPAQVTIPGLP</sequence>
<evidence type="ECO:0000256" key="1">
    <source>
        <dbReference type="SAM" id="MobiDB-lite"/>
    </source>
</evidence>
<dbReference type="AlphaFoldDB" id="A0A8V1A957"/>
<dbReference type="Ensembl" id="ENSGALT00010065302.1">
    <property type="protein sequence ID" value="ENSGALP00010039753.1"/>
    <property type="gene ID" value="ENSGALG00010026914.1"/>
</dbReference>
<reference evidence="2" key="1">
    <citation type="submission" date="2020-11" db="EMBL/GenBank/DDBJ databases">
        <title>Gallus gallus (Chicken) genome, bGalGal1, GRCg7b, maternal haplotype autosomes + Z &amp; W.</title>
        <authorList>
            <person name="Warren W."/>
            <person name="Formenti G."/>
            <person name="Fedrigo O."/>
            <person name="Haase B."/>
            <person name="Mountcastle J."/>
            <person name="Balacco J."/>
            <person name="Tracey A."/>
            <person name="Schneider V."/>
            <person name="Okimoto R."/>
            <person name="Cheng H."/>
            <person name="Hawken R."/>
            <person name="Howe K."/>
            <person name="Jarvis E.D."/>
        </authorList>
    </citation>
    <scope>NUCLEOTIDE SEQUENCE [LARGE SCALE GENOMIC DNA]</scope>
    <source>
        <strain evidence="2">Broiler</strain>
    </source>
</reference>
<reference evidence="2" key="3">
    <citation type="submission" date="2025-09" db="UniProtKB">
        <authorList>
            <consortium name="Ensembl"/>
        </authorList>
    </citation>
    <scope>IDENTIFICATION</scope>
    <source>
        <strain evidence="2">broiler</strain>
    </source>
</reference>
<keyword evidence="3" id="KW-1185">Reference proteome</keyword>
<dbReference type="Proteomes" id="UP000000539">
    <property type="component" value="Chromosome 12"/>
</dbReference>
<accession>A0A8V1A957</accession>
<name>A0A8V1A957_CHICK</name>
<evidence type="ECO:0000313" key="2">
    <source>
        <dbReference type="Ensembl" id="ENSGALP00010039753.1"/>
    </source>
</evidence>
<organism evidence="2 3">
    <name type="scientific">Gallus gallus</name>
    <name type="common">Chicken</name>
    <dbReference type="NCBI Taxonomy" id="9031"/>
    <lineage>
        <taxon>Eukaryota</taxon>
        <taxon>Metazoa</taxon>
        <taxon>Chordata</taxon>
        <taxon>Craniata</taxon>
        <taxon>Vertebrata</taxon>
        <taxon>Euteleostomi</taxon>
        <taxon>Archelosauria</taxon>
        <taxon>Archosauria</taxon>
        <taxon>Dinosauria</taxon>
        <taxon>Saurischia</taxon>
        <taxon>Theropoda</taxon>
        <taxon>Coelurosauria</taxon>
        <taxon>Aves</taxon>
        <taxon>Neognathae</taxon>
        <taxon>Galloanserae</taxon>
        <taxon>Galliformes</taxon>
        <taxon>Phasianidae</taxon>
        <taxon>Phasianinae</taxon>
        <taxon>Gallus</taxon>
    </lineage>
</organism>
<evidence type="ECO:0000313" key="3">
    <source>
        <dbReference type="Proteomes" id="UP000000539"/>
    </source>
</evidence>
<protein>
    <submittedName>
        <fullName evidence="2">Uncharacterized protein</fullName>
    </submittedName>
</protein>